<reference evidence="2 3" key="1">
    <citation type="submission" date="2023-09" db="EMBL/GenBank/DDBJ databases">
        <authorList>
            <person name="Rey-Velasco X."/>
        </authorList>
    </citation>
    <scope>NUCLEOTIDE SEQUENCE [LARGE SCALE GENOMIC DNA]</scope>
    <source>
        <strain evidence="2 3">W332</strain>
    </source>
</reference>
<accession>A0ABU2YKJ3</accession>
<keyword evidence="3" id="KW-1185">Reference proteome</keyword>
<protein>
    <submittedName>
        <fullName evidence="2">Nuclear transport factor 2 family protein</fullName>
    </submittedName>
</protein>
<dbReference type="Gene3D" id="3.10.450.50">
    <property type="match status" value="1"/>
</dbReference>
<dbReference type="EMBL" id="JAVRIA010000004">
    <property type="protein sequence ID" value="MDT0558678.1"/>
    <property type="molecule type" value="Genomic_DNA"/>
</dbReference>
<feature type="domain" description="SnoaL-like" evidence="1">
    <location>
        <begin position="16"/>
        <end position="111"/>
    </location>
</feature>
<dbReference type="SUPFAM" id="SSF54427">
    <property type="entry name" value="NTF2-like"/>
    <property type="match status" value="1"/>
</dbReference>
<gene>
    <name evidence="2" type="ORF">RM697_08470</name>
</gene>
<dbReference type="InterPro" id="IPR032710">
    <property type="entry name" value="NTF2-like_dom_sf"/>
</dbReference>
<comment type="caution">
    <text evidence="2">The sequence shown here is derived from an EMBL/GenBank/DDBJ whole genome shotgun (WGS) entry which is preliminary data.</text>
</comment>
<dbReference type="Proteomes" id="UP001259492">
    <property type="component" value="Unassembled WGS sequence"/>
</dbReference>
<evidence type="ECO:0000313" key="3">
    <source>
        <dbReference type="Proteomes" id="UP001259492"/>
    </source>
</evidence>
<dbReference type="RefSeq" id="WP_311427444.1">
    <property type="nucleotide sequence ID" value="NZ_JAVRIA010000004.1"/>
</dbReference>
<evidence type="ECO:0000313" key="2">
    <source>
        <dbReference type="EMBL" id="MDT0558678.1"/>
    </source>
</evidence>
<sequence length="136" mass="15952">MQALELVKSFYNSDLANDSDIIKTIFHKDCELHWTGSQGFMLLNYDGIVDFFEGIRKSYHQLRFEFSHLFEANDSVVTRHTLYAQTIENSESEMALGHFMAIWEVKDNKLFRCYEISQQADETDKSSMDSYAKRKL</sequence>
<evidence type="ECO:0000259" key="1">
    <source>
        <dbReference type="Pfam" id="PF12680"/>
    </source>
</evidence>
<dbReference type="Pfam" id="PF12680">
    <property type="entry name" value="SnoaL_2"/>
    <property type="match status" value="1"/>
</dbReference>
<name>A0ABU2YKJ3_9FLAO</name>
<proteinExistence type="predicted"/>
<dbReference type="InterPro" id="IPR037401">
    <property type="entry name" value="SnoaL-like"/>
</dbReference>
<organism evidence="2 3">
    <name type="scientific">Microcosmobacter mediterraneus</name>
    <dbReference type="NCBI Taxonomy" id="3075607"/>
    <lineage>
        <taxon>Bacteria</taxon>
        <taxon>Pseudomonadati</taxon>
        <taxon>Bacteroidota</taxon>
        <taxon>Flavobacteriia</taxon>
        <taxon>Flavobacteriales</taxon>
        <taxon>Flavobacteriaceae</taxon>
        <taxon>Microcosmobacter</taxon>
    </lineage>
</organism>